<keyword evidence="3" id="KW-1185">Reference proteome</keyword>
<reference evidence="2 3" key="1">
    <citation type="journal article" date="2020" name="Genomics">
        <title>Complete, high-quality genomes from long-read metagenomic sequencing of two wolf lichen thalli reveals enigmatic genome architecture.</title>
        <authorList>
            <person name="McKenzie S.K."/>
            <person name="Walston R.F."/>
            <person name="Allen J.L."/>
        </authorList>
    </citation>
    <scope>NUCLEOTIDE SEQUENCE [LARGE SCALE GENOMIC DNA]</scope>
    <source>
        <strain evidence="2">WasteWater1</strain>
    </source>
</reference>
<protein>
    <submittedName>
        <fullName evidence="2">Uncharacterized protein</fullName>
    </submittedName>
</protein>
<keyword evidence="1" id="KW-0472">Membrane</keyword>
<proteinExistence type="predicted"/>
<name>A0A8H6CDQ4_9LECA</name>
<keyword evidence="1" id="KW-0812">Transmembrane</keyword>
<evidence type="ECO:0000256" key="1">
    <source>
        <dbReference type="SAM" id="Phobius"/>
    </source>
</evidence>
<evidence type="ECO:0000313" key="2">
    <source>
        <dbReference type="EMBL" id="KAF6221582.1"/>
    </source>
</evidence>
<dbReference type="AlphaFoldDB" id="A0A8H6CDQ4"/>
<organism evidence="2 3">
    <name type="scientific">Letharia lupina</name>
    <dbReference type="NCBI Taxonomy" id="560253"/>
    <lineage>
        <taxon>Eukaryota</taxon>
        <taxon>Fungi</taxon>
        <taxon>Dikarya</taxon>
        <taxon>Ascomycota</taxon>
        <taxon>Pezizomycotina</taxon>
        <taxon>Lecanoromycetes</taxon>
        <taxon>OSLEUM clade</taxon>
        <taxon>Lecanoromycetidae</taxon>
        <taxon>Lecanorales</taxon>
        <taxon>Lecanorineae</taxon>
        <taxon>Parmeliaceae</taxon>
        <taxon>Letharia</taxon>
    </lineage>
</organism>
<dbReference type="RefSeq" id="XP_037151017.1">
    <property type="nucleotide sequence ID" value="XM_037293364.1"/>
</dbReference>
<dbReference type="EMBL" id="JACCJB010000014">
    <property type="protein sequence ID" value="KAF6221582.1"/>
    <property type="molecule type" value="Genomic_DNA"/>
</dbReference>
<evidence type="ECO:0000313" key="3">
    <source>
        <dbReference type="Proteomes" id="UP000593566"/>
    </source>
</evidence>
<sequence>MGVVSSNIFQNKDAPKYIPALATTAAFGGMGFLLTLMLGAWMIVDNKRRDAKQGKVNVRDVSTEELRDGPAAERFRLDLT</sequence>
<comment type="caution">
    <text evidence="2">The sequence shown here is derived from an EMBL/GenBank/DDBJ whole genome shotgun (WGS) entry which is preliminary data.</text>
</comment>
<dbReference type="Proteomes" id="UP000593566">
    <property type="component" value="Unassembled WGS sequence"/>
</dbReference>
<gene>
    <name evidence="2" type="ORF">HO133_002438</name>
</gene>
<keyword evidence="1" id="KW-1133">Transmembrane helix</keyword>
<accession>A0A8H6CDQ4</accession>
<dbReference type="GeneID" id="59330851"/>
<feature type="transmembrane region" description="Helical" evidence="1">
    <location>
        <begin position="20"/>
        <end position="44"/>
    </location>
</feature>